<keyword evidence="2" id="KW-1185">Reference proteome</keyword>
<evidence type="ECO:0000313" key="1">
    <source>
        <dbReference type="EMBL" id="AIT62011.1"/>
    </source>
</evidence>
<dbReference type="AlphaFoldDB" id="A0A097IIQ2"/>
<protein>
    <submittedName>
        <fullName evidence="1">Protein tyrosine phosphatase</fullName>
    </submittedName>
</protein>
<sequence>MNVNQTLTTVRTDLHRRYGHELAVADIDRVFDAVLGQHLSTAALYEFVPVFVERDVTERLENIVLNAPLRTVAPRRGVVFVNRNNRVMAEIAAALTRTAAGDGVSVTTAATHPENAHDSRLEAEARHRGIDLVTETAHAGRVLDSSEVTIYLGAHEAQDMGGRHAVVWDMPATDGMTEEQISTLISDLNERVGALVSELHLAPSAPAVNA</sequence>
<name>A0A097IIQ2_9CORY</name>
<dbReference type="Gene3D" id="3.40.50.2300">
    <property type="match status" value="1"/>
</dbReference>
<dbReference type="RefSeq" id="WP_018022039.1">
    <property type="nucleotide sequence ID" value="NZ_AQUX01000005.1"/>
</dbReference>
<dbReference type="SUPFAM" id="SSF52788">
    <property type="entry name" value="Phosphotyrosine protein phosphatases I"/>
    <property type="match status" value="1"/>
</dbReference>
<evidence type="ECO:0000313" key="2">
    <source>
        <dbReference type="Proteomes" id="UP000029914"/>
    </source>
</evidence>
<dbReference type="STRING" id="558173.CDOO_12640"/>
<proteinExistence type="predicted"/>
<dbReference type="eggNOG" id="COG0394">
    <property type="taxonomic scope" value="Bacteria"/>
</dbReference>
<dbReference type="Gene3D" id="1.10.8.1060">
    <property type="entry name" value="Corynebacterium glutamicum thioredoxin-dependent arsenate reductase, N-terminal domain"/>
    <property type="match status" value="1"/>
</dbReference>
<dbReference type="KEGG" id="cdo:CDOO_12640"/>
<dbReference type="InterPro" id="IPR036196">
    <property type="entry name" value="Ptyr_pPase_sf"/>
</dbReference>
<dbReference type="NCBIfam" id="NF046112">
    <property type="entry name" value="MSMEG_6209_Nter"/>
    <property type="match status" value="1"/>
</dbReference>
<dbReference type="OrthoDB" id="4411718at2"/>
<accession>A0A097IIQ2</accession>
<reference evidence="1 2" key="1">
    <citation type="submission" date="2013-09" db="EMBL/GenBank/DDBJ databases">
        <title>Complete genome sequence of Corynebacterium doosanense CAU 212(T) (=DSM 45436(T)), isolated from activated sludge.</title>
        <authorList>
            <person name="Schaffert L."/>
            <person name="Albersmeier A."/>
            <person name="Kalinowski J."/>
            <person name="Ruckert C."/>
        </authorList>
    </citation>
    <scope>NUCLEOTIDE SEQUENCE [LARGE SCALE GENOMIC DNA]</scope>
    <source>
        <strain evidence="1 2">CAU 212</strain>
    </source>
</reference>
<organism evidence="1 2">
    <name type="scientific">Corynebacterium doosanense CAU 212 = DSM 45436</name>
    <dbReference type="NCBI Taxonomy" id="558173"/>
    <lineage>
        <taxon>Bacteria</taxon>
        <taxon>Bacillati</taxon>
        <taxon>Actinomycetota</taxon>
        <taxon>Actinomycetes</taxon>
        <taxon>Mycobacteriales</taxon>
        <taxon>Corynebacteriaceae</taxon>
        <taxon>Corynebacterium</taxon>
    </lineage>
</organism>
<gene>
    <name evidence="1" type="ORF">CDOO_12640</name>
</gene>
<dbReference type="HOGENOM" id="CLU_101344_1_0_11"/>
<dbReference type="EMBL" id="CP006764">
    <property type="protein sequence ID" value="AIT62011.1"/>
    <property type="molecule type" value="Genomic_DNA"/>
</dbReference>
<dbReference type="Proteomes" id="UP000029914">
    <property type="component" value="Chromosome"/>
</dbReference>